<dbReference type="PhylomeDB" id="A0A0G4F8P0"/>
<dbReference type="Proteomes" id="UP000041254">
    <property type="component" value="Unassembled WGS sequence"/>
</dbReference>
<organism evidence="2 3">
    <name type="scientific">Vitrella brassicaformis (strain CCMP3155)</name>
    <dbReference type="NCBI Taxonomy" id="1169540"/>
    <lineage>
        <taxon>Eukaryota</taxon>
        <taxon>Sar</taxon>
        <taxon>Alveolata</taxon>
        <taxon>Colpodellida</taxon>
        <taxon>Vitrellaceae</taxon>
        <taxon>Vitrella</taxon>
    </lineage>
</organism>
<gene>
    <name evidence="2" type="ORF">Vbra_14772</name>
</gene>
<keyword evidence="3" id="KW-1185">Reference proteome</keyword>
<dbReference type="Pfam" id="PF12697">
    <property type="entry name" value="Abhydrolase_6"/>
    <property type="match status" value="1"/>
</dbReference>
<proteinExistence type="predicted"/>
<accession>A0A0G4F8P0</accession>
<dbReference type="InterPro" id="IPR000073">
    <property type="entry name" value="AB_hydrolase_1"/>
</dbReference>
<dbReference type="GO" id="GO:0016020">
    <property type="term" value="C:membrane"/>
    <property type="evidence" value="ECO:0007669"/>
    <property type="project" value="TreeGrafter"/>
</dbReference>
<evidence type="ECO:0000313" key="3">
    <source>
        <dbReference type="Proteomes" id="UP000041254"/>
    </source>
</evidence>
<protein>
    <recommendedName>
        <fullName evidence="1">AB hydrolase-1 domain-containing protein</fullName>
    </recommendedName>
</protein>
<dbReference type="InterPro" id="IPR029058">
    <property type="entry name" value="AB_hydrolase_fold"/>
</dbReference>
<dbReference type="OMA" id="MMECPEA"/>
<dbReference type="Gene3D" id="3.40.50.1820">
    <property type="entry name" value="alpha/beta hydrolase"/>
    <property type="match status" value="1"/>
</dbReference>
<dbReference type="SUPFAM" id="SSF53474">
    <property type="entry name" value="alpha/beta-Hydrolases"/>
    <property type="match status" value="1"/>
</dbReference>
<dbReference type="InterPro" id="IPR050266">
    <property type="entry name" value="AB_hydrolase_sf"/>
</dbReference>
<dbReference type="EMBL" id="CDMY01000392">
    <property type="protein sequence ID" value="CEM09083.1"/>
    <property type="molecule type" value="Genomic_DNA"/>
</dbReference>
<dbReference type="PANTHER" id="PTHR43798">
    <property type="entry name" value="MONOACYLGLYCEROL LIPASE"/>
    <property type="match status" value="1"/>
</dbReference>
<dbReference type="VEuPathDB" id="CryptoDB:Vbra_14772"/>
<name>A0A0G4F8P0_VITBC</name>
<dbReference type="OrthoDB" id="428974at2759"/>
<evidence type="ECO:0000259" key="1">
    <source>
        <dbReference type="Pfam" id="PF12697"/>
    </source>
</evidence>
<dbReference type="PANTHER" id="PTHR43798:SF33">
    <property type="entry name" value="HYDROLASE, PUTATIVE (AFU_ORTHOLOGUE AFUA_2G14860)-RELATED"/>
    <property type="match status" value="1"/>
</dbReference>
<dbReference type="STRING" id="1169540.A0A0G4F8P0"/>
<dbReference type="PRINTS" id="PR00111">
    <property type="entry name" value="ABHYDROLASE"/>
</dbReference>
<sequence length="320" mass="34449">MGGTSSSPAADAAGSLPPTLAAERARYGNKRFTILNYGLRVILEGPEEAKMTVLFLHGMGGRAAQFKHQVDFLAERGLRVVAPDLPGAGESDKPTDSFDHYSAERLAGVCLAVYQLFCKGATVIVGHSYGCQHALRVMQTLHQEGKGKGSRMAVNGLVLIGASRHASQPPAIMLNLPVAVLELVRPMFRDASNRSLFHPDTERVVIASENEVTSLNPMFVIKGMVKGWVGPSMQQGIDQGIESYRGLEVQPSVLLLTGETDPITPVSGAEQLNKDLGGSATHKVVEGTSHNCMLERPAEVNRLLWEFIEPLLLTDKARGS</sequence>
<dbReference type="InParanoid" id="A0A0G4F8P0"/>
<reference evidence="2 3" key="1">
    <citation type="submission" date="2014-11" db="EMBL/GenBank/DDBJ databases">
        <authorList>
            <person name="Zhu J."/>
            <person name="Qi W."/>
            <person name="Song R."/>
        </authorList>
    </citation>
    <scope>NUCLEOTIDE SEQUENCE [LARGE SCALE GENOMIC DNA]</scope>
</reference>
<feature type="domain" description="AB hydrolase-1" evidence="1">
    <location>
        <begin position="53"/>
        <end position="302"/>
    </location>
</feature>
<dbReference type="AlphaFoldDB" id="A0A0G4F8P0"/>
<dbReference type="PRINTS" id="PR00412">
    <property type="entry name" value="EPOXHYDRLASE"/>
</dbReference>
<dbReference type="GO" id="GO:0003824">
    <property type="term" value="F:catalytic activity"/>
    <property type="evidence" value="ECO:0007669"/>
    <property type="project" value="InterPro"/>
</dbReference>
<evidence type="ECO:0000313" key="2">
    <source>
        <dbReference type="EMBL" id="CEM09083.1"/>
    </source>
</evidence>
<dbReference type="InterPro" id="IPR000639">
    <property type="entry name" value="Epox_hydrolase-like"/>
</dbReference>